<keyword evidence="5" id="KW-1185">Reference proteome</keyword>
<dbReference type="InterPro" id="IPR011344">
    <property type="entry name" value="ssDNA-bd"/>
</dbReference>
<feature type="compositionally biased region" description="Polar residues" evidence="3">
    <location>
        <begin position="111"/>
        <end position="123"/>
    </location>
</feature>
<dbReference type="GO" id="GO:0006260">
    <property type="term" value="P:DNA replication"/>
    <property type="evidence" value="ECO:0007669"/>
    <property type="project" value="InterPro"/>
</dbReference>
<name>A0A8J6J3J4_9FIRM</name>
<dbReference type="GO" id="GO:0003697">
    <property type="term" value="F:single-stranded DNA binding"/>
    <property type="evidence" value="ECO:0007669"/>
    <property type="project" value="InterPro"/>
</dbReference>
<dbReference type="RefSeq" id="WP_186878264.1">
    <property type="nucleotide sequence ID" value="NZ_JACOPN010000003.1"/>
</dbReference>
<dbReference type="EMBL" id="JACOPN010000003">
    <property type="protein sequence ID" value="MBC5716945.1"/>
    <property type="molecule type" value="Genomic_DNA"/>
</dbReference>
<feature type="region of interest" description="Disordered" evidence="3">
    <location>
        <begin position="101"/>
        <end position="143"/>
    </location>
</feature>
<evidence type="ECO:0000256" key="3">
    <source>
        <dbReference type="SAM" id="MobiDB-lite"/>
    </source>
</evidence>
<protein>
    <recommendedName>
        <fullName evidence="2">Single-stranded DNA-binding protein</fullName>
    </recommendedName>
</protein>
<keyword evidence="1 2" id="KW-0238">DNA-binding</keyword>
<evidence type="ECO:0000313" key="4">
    <source>
        <dbReference type="EMBL" id="MBC5716945.1"/>
    </source>
</evidence>
<evidence type="ECO:0000256" key="2">
    <source>
        <dbReference type="PIRNR" id="PIRNR002070"/>
    </source>
</evidence>
<dbReference type="CDD" id="cd04496">
    <property type="entry name" value="SSB_OBF"/>
    <property type="match status" value="1"/>
</dbReference>
<reference evidence="4" key="1">
    <citation type="submission" date="2020-08" db="EMBL/GenBank/DDBJ databases">
        <title>Genome public.</title>
        <authorList>
            <person name="Liu C."/>
            <person name="Sun Q."/>
        </authorList>
    </citation>
    <scope>NUCLEOTIDE SEQUENCE</scope>
    <source>
        <strain evidence="4">BX5</strain>
    </source>
</reference>
<comment type="caution">
    <text evidence="4">The sequence shown here is derived from an EMBL/GenBank/DDBJ whole genome shotgun (WGS) entry which is preliminary data.</text>
</comment>
<dbReference type="SUPFAM" id="SSF50249">
    <property type="entry name" value="Nucleic acid-binding proteins"/>
    <property type="match status" value="1"/>
</dbReference>
<organism evidence="4 5">
    <name type="scientific">Flintibacter faecis</name>
    <dbReference type="NCBI Taxonomy" id="2763047"/>
    <lineage>
        <taxon>Bacteria</taxon>
        <taxon>Bacillati</taxon>
        <taxon>Bacillota</taxon>
        <taxon>Clostridia</taxon>
        <taxon>Eubacteriales</taxon>
        <taxon>Flintibacter</taxon>
    </lineage>
</organism>
<dbReference type="Proteomes" id="UP000602260">
    <property type="component" value="Unassembled WGS sequence"/>
</dbReference>
<dbReference type="AlphaFoldDB" id="A0A8J6J3J4"/>
<sequence length="143" mass="15790">MHATIIMEGRLVTDPEIKSGKNGDYCTFRFVVNTKYGNQDNASFFNCTASEYIANRMQKAGIKKGRLIEIIGNLNLRPYETDDGIRQISADVSVLEWHFTGSKPKGDEADSSQGTTKTAQKSTGKVRPEQTIPSGDDDDDLPL</sequence>
<evidence type="ECO:0000256" key="1">
    <source>
        <dbReference type="ARBA" id="ARBA00023125"/>
    </source>
</evidence>
<dbReference type="Gene3D" id="2.40.50.140">
    <property type="entry name" value="Nucleic acid-binding proteins"/>
    <property type="match status" value="1"/>
</dbReference>
<proteinExistence type="predicted"/>
<dbReference type="PROSITE" id="PS50935">
    <property type="entry name" value="SSB"/>
    <property type="match status" value="1"/>
</dbReference>
<dbReference type="InterPro" id="IPR000424">
    <property type="entry name" value="Primosome_PriB/ssb"/>
</dbReference>
<dbReference type="InterPro" id="IPR012340">
    <property type="entry name" value="NA-bd_OB-fold"/>
</dbReference>
<evidence type="ECO:0000313" key="5">
    <source>
        <dbReference type="Proteomes" id="UP000602260"/>
    </source>
</evidence>
<accession>A0A8J6J3J4</accession>
<gene>
    <name evidence="4" type="ORF">H8S55_06400</name>
</gene>
<dbReference type="Pfam" id="PF00436">
    <property type="entry name" value="SSB"/>
    <property type="match status" value="1"/>
</dbReference>
<dbReference type="PIRSF" id="PIRSF002070">
    <property type="entry name" value="SSB"/>
    <property type="match status" value="1"/>
</dbReference>